<protein>
    <recommendedName>
        <fullName evidence="3">RING-type domain-containing protein</fullName>
    </recommendedName>
</protein>
<organism evidence="1 2">
    <name type="scientific">Aspergillus puulaauensis</name>
    <dbReference type="NCBI Taxonomy" id="1220207"/>
    <lineage>
        <taxon>Eukaryota</taxon>
        <taxon>Fungi</taxon>
        <taxon>Dikarya</taxon>
        <taxon>Ascomycota</taxon>
        <taxon>Pezizomycotina</taxon>
        <taxon>Eurotiomycetes</taxon>
        <taxon>Eurotiomycetidae</taxon>
        <taxon>Eurotiales</taxon>
        <taxon>Aspergillaceae</taxon>
        <taxon>Aspergillus</taxon>
    </lineage>
</organism>
<keyword evidence="2" id="KW-1185">Reference proteome</keyword>
<dbReference type="InterPro" id="IPR013083">
    <property type="entry name" value="Znf_RING/FYVE/PHD"/>
</dbReference>
<evidence type="ECO:0008006" key="3">
    <source>
        <dbReference type="Google" id="ProtNLM"/>
    </source>
</evidence>
<gene>
    <name evidence="1" type="ORF">APUU_11141S</name>
</gene>
<dbReference type="Gene3D" id="3.30.40.10">
    <property type="entry name" value="Zinc/RING finger domain, C3HC4 (zinc finger)"/>
    <property type="match status" value="1"/>
</dbReference>
<sequence>MPSAYTTRPHLSWILGLEPPREPRCVGYDISRGRRCNTEVTPRDRDIAQTFLDMTATQFHAGRPVDYLLELIAPRVLCRGNHQRLAPLLVARWEREIAAVEALDNTPRPLSEGYTYDTGYGYEYSYEHDNHAEPGVGSRRGRIYQGIQDKVQGLRERIRDIHFRRLWPDLSSFTIFCRGRGSIVDEDNDAHDQSYWNFYYDSTFDYYYRPYIDPTYTFEPLYAGSSHTEPRPPAPASTCEAHRRPVEGDCSICLCSLLEPAPTDPSSTSWQWNATDSGSSSDPYNDWYRGMGWWNYIPGGGHVNEDEVEEREGRFGSVSWCRAKCGVNFHTSCIDSWLYMAGRATCPVCRSPWVFG</sequence>
<name>A0A7R7XBR6_9EURO</name>
<dbReference type="PANTHER" id="PTHR21540:SF0">
    <property type="entry name" value="PHD FAMILY PROTEIN"/>
    <property type="match status" value="1"/>
</dbReference>
<reference evidence="1" key="2">
    <citation type="submission" date="2021-02" db="EMBL/GenBank/DDBJ databases">
        <title>Aspergillus puulaauensis MK2 genome sequence.</title>
        <authorList>
            <person name="Futagami T."/>
            <person name="Mori K."/>
            <person name="Kadooka C."/>
            <person name="Tanaka T."/>
        </authorList>
    </citation>
    <scope>NUCLEOTIDE SEQUENCE</scope>
    <source>
        <strain evidence="1">MK2</strain>
    </source>
</reference>
<dbReference type="RefSeq" id="XP_041550507.1">
    <property type="nucleotide sequence ID" value="XM_041695002.1"/>
</dbReference>
<proteinExistence type="predicted"/>
<evidence type="ECO:0000313" key="2">
    <source>
        <dbReference type="Proteomes" id="UP000654913"/>
    </source>
</evidence>
<dbReference type="Proteomes" id="UP000654913">
    <property type="component" value="Chromosome 1"/>
</dbReference>
<dbReference type="AlphaFoldDB" id="A0A7R7XBR6"/>
<dbReference type="GeneID" id="64968318"/>
<dbReference type="EMBL" id="AP024443">
    <property type="protein sequence ID" value="BCS18313.1"/>
    <property type="molecule type" value="Genomic_DNA"/>
</dbReference>
<evidence type="ECO:0000313" key="1">
    <source>
        <dbReference type="EMBL" id="BCS18313.1"/>
    </source>
</evidence>
<accession>A0A7R7XBR6</accession>
<dbReference type="KEGG" id="apuu:APUU_11141S"/>
<dbReference type="InterPro" id="IPR039903">
    <property type="entry name" value="Zswim2"/>
</dbReference>
<dbReference type="GO" id="GO:0061630">
    <property type="term" value="F:ubiquitin protein ligase activity"/>
    <property type="evidence" value="ECO:0007669"/>
    <property type="project" value="InterPro"/>
</dbReference>
<dbReference type="PANTHER" id="PTHR21540">
    <property type="entry name" value="RING FINGER AND SWIM DOMAIN-CONTAINING PROTEIN 2"/>
    <property type="match status" value="1"/>
</dbReference>
<dbReference type="OrthoDB" id="8062037at2759"/>
<reference evidence="1" key="1">
    <citation type="submission" date="2021-01" db="EMBL/GenBank/DDBJ databases">
        <authorList>
            <consortium name="Aspergillus puulaauensis MK2 genome sequencing consortium"/>
            <person name="Kazuki M."/>
            <person name="Futagami T."/>
        </authorList>
    </citation>
    <scope>NUCLEOTIDE SEQUENCE</scope>
    <source>
        <strain evidence="1">MK2</strain>
    </source>
</reference>
<dbReference type="SUPFAM" id="SSF57850">
    <property type="entry name" value="RING/U-box"/>
    <property type="match status" value="1"/>
</dbReference>